<dbReference type="SMART" id="SM00297">
    <property type="entry name" value="BROMO"/>
    <property type="match status" value="1"/>
</dbReference>
<feature type="region of interest" description="Disordered" evidence="3">
    <location>
        <begin position="829"/>
        <end position="854"/>
    </location>
</feature>
<dbReference type="Pfam" id="PF00439">
    <property type="entry name" value="Bromodomain"/>
    <property type="match status" value="1"/>
</dbReference>
<dbReference type="CDD" id="cd04369">
    <property type="entry name" value="Bromodomain"/>
    <property type="match status" value="1"/>
</dbReference>
<evidence type="ECO:0000313" key="5">
    <source>
        <dbReference type="EMBL" id="CAI9768432.1"/>
    </source>
</evidence>
<keyword evidence="6" id="KW-1185">Reference proteome</keyword>
<dbReference type="PANTHER" id="PTHR22881:SF26">
    <property type="entry name" value="BROMODOMAIN CONTAINING PROTEIN, EXPRESSED"/>
    <property type="match status" value="1"/>
</dbReference>
<feature type="region of interest" description="Disordered" evidence="3">
    <location>
        <begin position="1"/>
        <end position="23"/>
    </location>
</feature>
<dbReference type="InterPro" id="IPR051831">
    <property type="entry name" value="Bromodomain_contain_prot"/>
</dbReference>
<evidence type="ECO:0000256" key="1">
    <source>
        <dbReference type="ARBA" id="ARBA00023117"/>
    </source>
</evidence>
<dbReference type="EMBL" id="OU503044">
    <property type="protein sequence ID" value="CAI9768432.1"/>
    <property type="molecule type" value="Genomic_DNA"/>
</dbReference>
<evidence type="ECO:0000256" key="3">
    <source>
        <dbReference type="SAM" id="MobiDB-lite"/>
    </source>
</evidence>
<dbReference type="Proteomes" id="UP000834106">
    <property type="component" value="Chromosome 9"/>
</dbReference>
<name>A0AAD2DV04_9LAMI</name>
<evidence type="ECO:0000256" key="2">
    <source>
        <dbReference type="PROSITE-ProRule" id="PRU00035"/>
    </source>
</evidence>
<proteinExistence type="predicted"/>
<evidence type="ECO:0000313" key="6">
    <source>
        <dbReference type="Proteomes" id="UP000834106"/>
    </source>
</evidence>
<evidence type="ECO:0000259" key="4">
    <source>
        <dbReference type="PROSITE" id="PS50014"/>
    </source>
</evidence>
<reference evidence="5" key="1">
    <citation type="submission" date="2023-05" db="EMBL/GenBank/DDBJ databases">
        <authorList>
            <person name="Huff M."/>
        </authorList>
    </citation>
    <scope>NUCLEOTIDE SEQUENCE</scope>
</reference>
<protein>
    <recommendedName>
        <fullName evidence="4">Bromo domain-containing protein</fullName>
    </recommendedName>
</protein>
<dbReference type="SUPFAM" id="SSF47370">
    <property type="entry name" value="Bromodomain"/>
    <property type="match status" value="1"/>
</dbReference>
<keyword evidence="1 2" id="KW-0103">Bromodomain</keyword>
<feature type="compositionally biased region" description="Polar residues" evidence="3">
    <location>
        <begin position="835"/>
        <end position="849"/>
    </location>
</feature>
<accession>A0AAD2DV04</accession>
<feature type="region of interest" description="Disordered" evidence="3">
    <location>
        <begin position="62"/>
        <end position="89"/>
    </location>
</feature>
<dbReference type="AlphaFoldDB" id="A0AAD2DV04"/>
<dbReference type="Gene3D" id="1.20.920.10">
    <property type="entry name" value="Bromodomain-like"/>
    <property type="match status" value="1"/>
</dbReference>
<feature type="domain" description="Bromo" evidence="4">
    <location>
        <begin position="96"/>
        <end position="144"/>
    </location>
</feature>
<dbReference type="InterPro" id="IPR036427">
    <property type="entry name" value="Bromodomain-like_sf"/>
</dbReference>
<sequence>MVGANTSRRLESGNQTLGTGRSGTFASFETEWSLLDPRPRPGKLTKRIGEMGIGGEAHEYQPRMRGRKFSRSPSVQRFGGRSRGTFKDKDKGEEKIWRDTYEIFVEPVDADEVEDYCEIIKEPMDFATMRAKLHEGMYQNLEQFKAWAIHKLAKEAFHILRINPENFVSEFSGTRRRSMRKVLSLAKDSSQSNVKVSNVRSEVSSKRRLCSSSQPSVLMRTTKENPGCTGVAAHNESGYYNSFAGSRDGRMSGFVDTNCCSTYRQWRSSLHNKDDSVGSNHRFLSSVFLFKAAQSLDFPLAALFDWFNIEIKCPILVYHTLYQCLGKLTKRIGEMGIGGEAHEYQPRMHGRKFSRSPSVQRFGGRSRGTFKDKDKAWVVTIPLWVAFKVIIPFTNLLPSSDVIQAWAIHKLAKEVFHILRINPENFVSEFSGTRRRSMRKVLSVAKDSSQSNVRVSNVRSEVSSKRRLCSSSQPSVLMRTTKENPGCTGVAAHNESGYYNSFTGSRDGRMSGFVDINCCSTYRQRRSSLHNKDDSVGSKPLILCRNGGPESGQKIPVQNRYLEPAIISGEAQCSEGWKTRLAELGLTRRKPKRGRADLTELGRYGRASTRMNRGYISYRDSLMSFIKDLGSIAQMVAKWKLLGRHKFFLLTIHQIQMAGFSLRNVRFPQHLPVSKVNPVAFDTISTTESGKYLGFIPGSQPFHRTDNIIDLTDAEDGEEANDRNRRENNSIRVEEKTEICAKSAMQSGLNIRCISKHDKVSQTRKKTESRKGSCSFNSFPRDLNSPTYWINMTCTRSTTITVNAGKPDDNVLPLILALENSHSVLQELKSRNKKSSVPSTWTSQTSEPRASSMMPLVLQRTQLSSDDEAETTSHTLTFEVAARRPGKRIRLAFTKQ</sequence>
<gene>
    <name evidence="5" type="ORF">FPE_LOCUS15862</name>
</gene>
<organism evidence="5 6">
    <name type="scientific">Fraxinus pennsylvanica</name>
    <dbReference type="NCBI Taxonomy" id="56036"/>
    <lineage>
        <taxon>Eukaryota</taxon>
        <taxon>Viridiplantae</taxon>
        <taxon>Streptophyta</taxon>
        <taxon>Embryophyta</taxon>
        <taxon>Tracheophyta</taxon>
        <taxon>Spermatophyta</taxon>
        <taxon>Magnoliopsida</taxon>
        <taxon>eudicotyledons</taxon>
        <taxon>Gunneridae</taxon>
        <taxon>Pentapetalae</taxon>
        <taxon>asterids</taxon>
        <taxon>lamiids</taxon>
        <taxon>Lamiales</taxon>
        <taxon>Oleaceae</taxon>
        <taxon>Oleeae</taxon>
        <taxon>Fraxinus</taxon>
    </lineage>
</organism>
<dbReference type="InterPro" id="IPR001487">
    <property type="entry name" value="Bromodomain"/>
</dbReference>
<dbReference type="PROSITE" id="PS50014">
    <property type="entry name" value="BROMODOMAIN_2"/>
    <property type="match status" value="1"/>
</dbReference>
<dbReference type="PANTHER" id="PTHR22881">
    <property type="entry name" value="BROMODOMAIN CONTAINING PROTEIN"/>
    <property type="match status" value="1"/>
</dbReference>